<dbReference type="Pfam" id="PF14539">
    <property type="entry name" value="DUF4442"/>
    <property type="match status" value="1"/>
</dbReference>
<dbReference type="Gene3D" id="3.10.129.10">
    <property type="entry name" value="Hotdog Thioesterase"/>
    <property type="match status" value="1"/>
</dbReference>
<evidence type="ECO:0000313" key="1">
    <source>
        <dbReference type="EMBL" id="UZW75763.1"/>
    </source>
</evidence>
<dbReference type="InterPro" id="IPR027961">
    <property type="entry name" value="DUF4442"/>
</dbReference>
<dbReference type="CDD" id="cd03443">
    <property type="entry name" value="PaaI_thioesterase"/>
    <property type="match status" value="1"/>
</dbReference>
<dbReference type="Proteomes" id="UP001164472">
    <property type="component" value="Chromosome"/>
</dbReference>
<proteinExistence type="predicted"/>
<name>A0A9E8HJD0_9ALTE</name>
<accession>A0A9E8HJD0</accession>
<protein>
    <submittedName>
        <fullName evidence="1">DUF4442 domain-containing protein</fullName>
    </submittedName>
</protein>
<dbReference type="AlphaFoldDB" id="A0A9E8HJD0"/>
<dbReference type="SUPFAM" id="SSF54637">
    <property type="entry name" value="Thioesterase/thiol ester dehydrase-isomerase"/>
    <property type="match status" value="1"/>
</dbReference>
<dbReference type="EMBL" id="CP101527">
    <property type="protein sequence ID" value="UZW75763.1"/>
    <property type="molecule type" value="Genomic_DNA"/>
</dbReference>
<dbReference type="KEGG" id="asem:NNL22_04020"/>
<organism evidence="1 2">
    <name type="scientific">Alkalimarinus sediminis</name>
    <dbReference type="NCBI Taxonomy" id="1632866"/>
    <lineage>
        <taxon>Bacteria</taxon>
        <taxon>Pseudomonadati</taxon>
        <taxon>Pseudomonadota</taxon>
        <taxon>Gammaproteobacteria</taxon>
        <taxon>Alteromonadales</taxon>
        <taxon>Alteromonadaceae</taxon>
        <taxon>Alkalimarinus</taxon>
    </lineage>
</organism>
<dbReference type="RefSeq" id="WP_251810414.1">
    <property type="nucleotide sequence ID" value="NZ_CP101527.1"/>
</dbReference>
<dbReference type="InterPro" id="IPR029069">
    <property type="entry name" value="HotDog_dom_sf"/>
</dbReference>
<gene>
    <name evidence="1" type="ORF">NNL22_04020</name>
</gene>
<reference evidence="1" key="1">
    <citation type="submission" date="2022-07" db="EMBL/GenBank/DDBJ databases">
        <title>Alkalimarinus sp. nov., isolated from gut of a Alitta virens.</title>
        <authorList>
            <person name="Yang A.I."/>
            <person name="Shin N.-R."/>
        </authorList>
    </citation>
    <scope>NUCLEOTIDE SEQUENCE</scope>
    <source>
        <strain evidence="1">FA028</strain>
    </source>
</reference>
<sequence>MSGLIKQLKESGISLLQRTATTEHKGLFSKVIRKGALATVNRLVGAAIPFAARNQFEVVELKRGYLKAKIPLKGNQNHIGTMYAGALFTLAELPGGIISIFHFDPTYYPILKELKMTYQKVAKSDVTVEFSLSEHEVSRIEKEASEHGKSPFTLHGKLIDNQGNIVAESEAHYQVRKQL</sequence>
<evidence type="ECO:0000313" key="2">
    <source>
        <dbReference type="Proteomes" id="UP001164472"/>
    </source>
</evidence>
<keyword evidence="2" id="KW-1185">Reference proteome</keyword>